<reference evidence="9" key="2">
    <citation type="journal article" date="2021" name="PeerJ">
        <title>Extensive microbial diversity within the chicken gut microbiome revealed by metagenomics and culture.</title>
        <authorList>
            <person name="Gilroy R."/>
            <person name="Ravi A."/>
            <person name="Getino M."/>
            <person name="Pursley I."/>
            <person name="Horton D.L."/>
            <person name="Alikhan N.F."/>
            <person name="Baker D."/>
            <person name="Gharbi K."/>
            <person name="Hall N."/>
            <person name="Watson M."/>
            <person name="Adriaenssens E.M."/>
            <person name="Foster-Nyarko E."/>
            <person name="Jarju S."/>
            <person name="Secka A."/>
            <person name="Antonio M."/>
            <person name="Oren A."/>
            <person name="Chaudhuri R.R."/>
            <person name="La Ragione R."/>
            <person name="Hildebrand F."/>
            <person name="Pallen M.J."/>
        </authorList>
    </citation>
    <scope>NUCLEOTIDE SEQUENCE</scope>
    <source>
        <strain evidence="9">13766</strain>
    </source>
</reference>
<dbReference type="EMBL" id="DVJN01000185">
    <property type="protein sequence ID" value="HIS93184.1"/>
    <property type="molecule type" value="Genomic_DNA"/>
</dbReference>
<evidence type="ECO:0000256" key="7">
    <source>
        <dbReference type="RuleBase" id="RU363032"/>
    </source>
</evidence>
<accession>A0A9D1G156</accession>
<dbReference type="Proteomes" id="UP000824140">
    <property type="component" value="Unassembled WGS sequence"/>
</dbReference>
<dbReference type="InterPro" id="IPR035906">
    <property type="entry name" value="MetI-like_sf"/>
</dbReference>
<feature type="transmembrane region" description="Helical" evidence="7">
    <location>
        <begin position="21"/>
        <end position="40"/>
    </location>
</feature>
<evidence type="ECO:0000256" key="6">
    <source>
        <dbReference type="ARBA" id="ARBA00023136"/>
    </source>
</evidence>
<dbReference type="Gene3D" id="1.10.3720.10">
    <property type="entry name" value="MetI-like"/>
    <property type="match status" value="1"/>
</dbReference>
<feature type="transmembrane region" description="Helical" evidence="7">
    <location>
        <begin position="122"/>
        <end position="142"/>
    </location>
</feature>
<evidence type="ECO:0000256" key="4">
    <source>
        <dbReference type="ARBA" id="ARBA00022692"/>
    </source>
</evidence>
<gene>
    <name evidence="9" type="ORF">IAA84_09240</name>
</gene>
<dbReference type="PROSITE" id="PS50928">
    <property type="entry name" value="ABC_TM1"/>
    <property type="match status" value="1"/>
</dbReference>
<name>A0A9D1G156_9FIRM</name>
<dbReference type="GO" id="GO:0005886">
    <property type="term" value="C:plasma membrane"/>
    <property type="evidence" value="ECO:0007669"/>
    <property type="project" value="UniProtKB-SubCell"/>
</dbReference>
<dbReference type="InterPro" id="IPR050809">
    <property type="entry name" value="UgpAE/MalFG_permease"/>
</dbReference>
<dbReference type="Pfam" id="PF00528">
    <property type="entry name" value="BPD_transp_1"/>
    <property type="match status" value="1"/>
</dbReference>
<comment type="subcellular location">
    <subcellularLocation>
        <location evidence="1 7">Cell membrane</location>
        <topology evidence="1 7">Multi-pass membrane protein</topology>
    </subcellularLocation>
</comment>
<evidence type="ECO:0000256" key="3">
    <source>
        <dbReference type="ARBA" id="ARBA00022475"/>
    </source>
</evidence>
<evidence type="ECO:0000313" key="9">
    <source>
        <dbReference type="EMBL" id="HIS93184.1"/>
    </source>
</evidence>
<evidence type="ECO:0000256" key="2">
    <source>
        <dbReference type="ARBA" id="ARBA00022448"/>
    </source>
</evidence>
<feature type="transmembrane region" description="Helical" evidence="7">
    <location>
        <begin position="225"/>
        <end position="246"/>
    </location>
</feature>
<evidence type="ECO:0000259" key="8">
    <source>
        <dbReference type="PROSITE" id="PS50928"/>
    </source>
</evidence>
<keyword evidence="6 7" id="KW-0472">Membrane</keyword>
<organism evidence="9 10">
    <name type="scientific">Candidatus Alectryocaccomicrobium excrementavium</name>
    <dbReference type="NCBI Taxonomy" id="2840668"/>
    <lineage>
        <taxon>Bacteria</taxon>
        <taxon>Bacillati</taxon>
        <taxon>Bacillota</taxon>
        <taxon>Clostridia</taxon>
        <taxon>Candidatus Alectryocaccomicrobium</taxon>
    </lineage>
</organism>
<feature type="transmembrane region" description="Helical" evidence="7">
    <location>
        <begin position="92"/>
        <end position="110"/>
    </location>
</feature>
<dbReference type="GO" id="GO:0055085">
    <property type="term" value="P:transmembrane transport"/>
    <property type="evidence" value="ECO:0007669"/>
    <property type="project" value="InterPro"/>
</dbReference>
<feature type="transmembrane region" description="Helical" evidence="7">
    <location>
        <begin position="280"/>
        <end position="303"/>
    </location>
</feature>
<dbReference type="CDD" id="cd06261">
    <property type="entry name" value="TM_PBP2"/>
    <property type="match status" value="1"/>
</dbReference>
<evidence type="ECO:0000256" key="5">
    <source>
        <dbReference type="ARBA" id="ARBA00022989"/>
    </source>
</evidence>
<dbReference type="SUPFAM" id="SSF161098">
    <property type="entry name" value="MetI-like"/>
    <property type="match status" value="1"/>
</dbReference>
<comment type="caution">
    <text evidence="9">The sequence shown here is derived from an EMBL/GenBank/DDBJ whole genome shotgun (WGS) entry which is preliminary data.</text>
</comment>
<dbReference type="PANTHER" id="PTHR43227:SF11">
    <property type="entry name" value="BLL4140 PROTEIN"/>
    <property type="match status" value="1"/>
</dbReference>
<feature type="domain" description="ABC transmembrane type-1" evidence="8">
    <location>
        <begin position="82"/>
        <end position="299"/>
    </location>
</feature>
<keyword evidence="4 7" id="KW-0812">Transmembrane</keyword>
<reference evidence="9" key="1">
    <citation type="submission" date="2020-10" db="EMBL/GenBank/DDBJ databases">
        <authorList>
            <person name="Gilroy R."/>
        </authorList>
    </citation>
    <scope>NUCLEOTIDE SEQUENCE</scope>
    <source>
        <strain evidence="9">13766</strain>
    </source>
</reference>
<comment type="similarity">
    <text evidence="7">Belongs to the binding-protein-dependent transport system permease family.</text>
</comment>
<dbReference type="AlphaFoldDB" id="A0A9D1G156"/>
<dbReference type="InterPro" id="IPR000515">
    <property type="entry name" value="MetI-like"/>
</dbReference>
<keyword evidence="3" id="KW-1003">Cell membrane</keyword>
<evidence type="ECO:0000313" key="10">
    <source>
        <dbReference type="Proteomes" id="UP000824140"/>
    </source>
</evidence>
<evidence type="ECO:0000256" key="1">
    <source>
        <dbReference type="ARBA" id="ARBA00004651"/>
    </source>
</evidence>
<proteinExistence type="inferred from homology"/>
<protein>
    <submittedName>
        <fullName evidence="9">Sugar ABC transporter permease</fullName>
    </submittedName>
</protein>
<keyword evidence="2 7" id="KW-0813">Transport</keyword>
<sequence>MTQLSVKPRKEPLLVRMKRFSAFYLFLLIPLAQVIIFNYMPMYGIQIAFKDYKMRRGINGSSWAGLEHFQKMFSDTTFYQVLGNTLRLSLESTLIIFPATVIFALMMNELRAGKFKRVTQTITYLPHFLSWVVVGGFVTQVLSPTNGVLNFLLVKLGILDQPVYFMIEPSAFDAIYILSSMWKELGWGVIIYLATISGIDPTLYEAASIDGAGRFKKVRHITFPSILPTVTTMLILQMGTIMSVGFDPIFNLYTPGTYSTADVISTYVYRRGLLDTKYDYTTAIGLFQNVVSLTLVLLSNWIARKATPDYRIF</sequence>
<keyword evidence="5 7" id="KW-1133">Transmembrane helix</keyword>
<dbReference type="PANTHER" id="PTHR43227">
    <property type="entry name" value="BLL4140 PROTEIN"/>
    <property type="match status" value="1"/>
</dbReference>
<feature type="transmembrane region" description="Helical" evidence="7">
    <location>
        <begin position="185"/>
        <end position="204"/>
    </location>
</feature>